<feature type="region of interest" description="Disordered" evidence="1">
    <location>
        <begin position="263"/>
        <end position="299"/>
    </location>
</feature>
<protein>
    <submittedName>
        <fullName evidence="3">Uncharacterized protein</fullName>
    </submittedName>
</protein>
<keyword evidence="2" id="KW-0812">Transmembrane</keyword>
<proteinExistence type="predicted"/>
<evidence type="ECO:0000313" key="4">
    <source>
        <dbReference type="Proteomes" id="UP000275078"/>
    </source>
</evidence>
<dbReference type="EMBL" id="ML119702">
    <property type="protein sequence ID" value="RPA79132.1"/>
    <property type="molecule type" value="Genomic_DNA"/>
</dbReference>
<evidence type="ECO:0000256" key="2">
    <source>
        <dbReference type="SAM" id="Phobius"/>
    </source>
</evidence>
<feature type="compositionally biased region" description="Polar residues" evidence="1">
    <location>
        <begin position="115"/>
        <end position="124"/>
    </location>
</feature>
<keyword evidence="2" id="KW-1133">Transmembrane helix</keyword>
<feature type="region of interest" description="Disordered" evidence="1">
    <location>
        <begin position="83"/>
        <end position="127"/>
    </location>
</feature>
<keyword evidence="4" id="KW-1185">Reference proteome</keyword>
<evidence type="ECO:0000256" key="1">
    <source>
        <dbReference type="SAM" id="MobiDB-lite"/>
    </source>
</evidence>
<dbReference type="AlphaFoldDB" id="A0A3N4HZ68"/>
<organism evidence="3 4">
    <name type="scientific">Ascobolus immersus RN42</name>
    <dbReference type="NCBI Taxonomy" id="1160509"/>
    <lineage>
        <taxon>Eukaryota</taxon>
        <taxon>Fungi</taxon>
        <taxon>Dikarya</taxon>
        <taxon>Ascomycota</taxon>
        <taxon>Pezizomycotina</taxon>
        <taxon>Pezizomycetes</taxon>
        <taxon>Pezizales</taxon>
        <taxon>Ascobolaceae</taxon>
        <taxon>Ascobolus</taxon>
    </lineage>
</organism>
<sequence length="471" mass="52126">MEDLYTVVATRTPPGQSTATSEVLGIYRSLEEANDEARRAVAPGTLDNEEEGAEFDDFGCIRFYDVHVPDRWDGDVVVHRSQIPKPVSSSSNHPTSDGRKRTFSQAGLDDPGSPLTPNSSSSKAPQGAYIPADNAYIEEQDFYEVGVEMKDMSDGSELSKDLYYFRNKKSANRFCVNYLDHLAKLEYWEVDQRPISEKVTWVDGLANLASEVDDDRWLQIMVKRVMRKVIKNADLERVTKDDMLELPIVEYLPIEDAVVENPRRAGSGRSDYGDDMRSQRGVSPPMSAPRGGARRGLGPGYRESPLRSAVIPVSRSFLQMESSIILSFLQFLLTYLLLAAVGVFSVCPPTSLTNNSLPTSPVTSIEPNGISEDPTTGWNPDFAVLSTPFSSLQTKSAFLHFGDGSMDANMNGWSDLTGWNRVKEEETTSVDPLEGFIPVYEDDLKGPASPVETGWTSEGGMWDGRVLDMMV</sequence>
<feature type="transmembrane region" description="Helical" evidence="2">
    <location>
        <begin position="324"/>
        <end position="346"/>
    </location>
</feature>
<name>A0A3N4HZ68_ASCIM</name>
<reference evidence="3 4" key="1">
    <citation type="journal article" date="2018" name="Nat. Ecol. Evol.">
        <title>Pezizomycetes genomes reveal the molecular basis of ectomycorrhizal truffle lifestyle.</title>
        <authorList>
            <person name="Murat C."/>
            <person name="Payen T."/>
            <person name="Noel B."/>
            <person name="Kuo A."/>
            <person name="Morin E."/>
            <person name="Chen J."/>
            <person name="Kohler A."/>
            <person name="Krizsan K."/>
            <person name="Balestrini R."/>
            <person name="Da Silva C."/>
            <person name="Montanini B."/>
            <person name="Hainaut M."/>
            <person name="Levati E."/>
            <person name="Barry K.W."/>
            <person name="Belfiori B."/>
            <person name="Cichocki N."/>
            <person name="Clum A."/>
            <person name="Dockter R.B."/>
            <person name="Fauchery L."/>
            <person name="Guy J."/>
            <person name="Iotti M."/>
            <person name="Le Tacon F."/>
            <person name="Lindquist E.A."/>
            <person name="Lipzen A."/>
            <person name="Malagnac F."/>
            <person name="Mello A."/>
            <person name="Molinier V."/>
            <person name="Miyauchi S."/>
            <person name="Poulain J."/>
            <person name="Riccioni C."/>
            <person name="Rubini A."/>
            <person name="Sitrit Y."/>
            <person name="Splivallo R."/>
            <person name="Traeger S."/>
            <person name="Wang M."/>
            <person name="Zifcakova L."/>
            <person name="Wipf D."/>
            <person name="Zambonelli A."/>
            <person name="Paolocci F."/>
            <person name="Nowrousian M."/>
            <person name="Ottonello S."/>
            <person name="Baldrian P."/>
            <person name="Spatafora J.W."/>
            <person name="Henrissat B."/>
            <person name="Nagy L.G."/>
            <person name="Aury J.M."/>
            <person name="Wincker P."/>
            <person name="Grigoriev I.V."/>
            <person name="Bonfante P."/>
            <person name="Martin F.M."/>
        </authorList>
    </citation>
    <scope>NUCLEOTIDE SEQUENCE [LARGE SCALE GENOMIC DNA]</scope>
    <source>
        <strain evidence="3 4">RN42</strain>
    </source>
</reference>
<accession>A0A3N4HZ68</accession>
<keyword evidence="2" id="KW-0472">Membrane</keyword>
<dbReference type="Proteomes" id="UP000275078">
    <property type="component" value="Unassembled WGS sequence"/>
</dbReference>
<evidence type="ECO:0000313" key="3">
    <source>
        <dbReference type="EMBL" id="RPA79132.1"/>
    </source>
</evidence>
<gene>
    <name evidence="3" type="ORF">BJ508DRAFT_308572</name>
</gene>